<evidence type="ECO:0000313" key="2">
    <source>
        <dbReference type="EMBL" id="MBU9727211.1"/>
    </source>
</evidence>
<sequence>MNENRFVHILKQAKKEKKAIGAFNFFNYISASAAIKAAEECGSSVILQVSVPTVHFYGVETLMDFVTPLIRRSSSTVALHLDHCKDPELAKECIRAGWDAVMMDYSALPLEENIRKTAEIVEYAHHYGAAVEGEVGVISGVEDDISHTVSVTADALETKRFICDTAVDAIAPAIGTSHGLYRGAPSLNYELVRELGQEECPLVIHGGTGLAEDTFRRLVQLGAAKINISTALKLAYRDSIQNMAVKTHFTPLEADQAFGDAIRQVVVRNIQIFAGEERTVT</sequence>
<dbReference type="InterPro" id="IPR050246">
    <property type="entry name" value="Class_II_FBP_aldolase"/>
</dbReference>
<dbReference type="SUPFAM" id="SSF51569">
    <property type="entry name" value="Aldolase"/>
    <property type="match status" value="1"/>
</dbReference>
<dbReference type="PANTHER" id="PTHR30304:SF0">
    <property type="entry name" value="D-TAGATOSE-1,6-BISPHOSPHATE ALDOLASE SUBUNIT GATY-RELATED"/>
    <property type="match status" value="1"/>
</dbReference>
<comment type="cofactor">
    <cofactor evidence="1">
        <name>Zn(2+)</name>
        <dbReference type="ChEBI" id="CHEBI:29105"/>
    </cofactor>
</comment>
<dbReference type="Pfam" id="PF01116">
    <property type="entry name" value="F_bP_aldolase"/>
    <property type="match status" value="1"/>
</dbReference>
<keyword evidence="3" id="KW-1185">Reference proteome</keyword>
<organism evidence="2 3">
    <name type="scientific">Diplocloster modestus</name>
    <dbReference type="NCBI Taxonomy" id="2850322"/>
    <lineage>
        <taxon>Bacteria</taxon>
        <taxon>Bacillati</taxon>
        <taxon>Bacillota</taxon>
        <taxon>Clostridia</taxon>
        <taxon>Lachnospirales</taxon>
        <taxon>Lachnospiraceae</taxon>
        <taxon>Diplocloster</taxon>
    </lineage>
</organism>
<protein>
    <submittedName>
        <fullName evidence="2">Class II fructose-bisphosphate aldolase</fullName>
    </submittedName>
</protein>
<dbReference type="RefSeq" id="WP_238726976.1">
    <property type="nucleotide sequence ID" value="NZ_JAHQCX010000009.1"/>
</dbReference>
<name>A0ABS6K9P8_9FIRM</name>
<evidence type="ECO:0000256" key="1">
    <source>
        <dbReference type="ARBA" id="ARBA00001947"/>
    </source>
</evidence>
<dbReference type="InterPro" id="IPR013785">
    <property type="entry name" value="Aldolase_TIM"/>
</dbReference>
<gene>
    <name evidence="2" type="ORF">KTH90_14425</name>
</gene>
<dbReference type="PANTHER" id="PTHR30304">
    <property type="entry name" value="D-TAGATOSE-1,6-BISPHOSPHATE ALDOLASE"/>
    <property type="match status" value="1"/>
</dbReference>
<comment type="caution">
    <text evidence="2">The sequence shown here is derived from an EMBL/GenBank/DDBJ whole genome shotgun (WGS) entry which is preliminary data.</text>
</comment>
<dbReference type="EMBL" id="JAHQCX010000009">
    <property type="protein sequence ID" value="MBU9727211.1"/>
    <property type="molecule type" value="Genomic_DNA"/>
</dbReference>
<accession>A0ABS6K9P8</accession>
<reference evidence="2 3" key="1">
    <citation type="submission" date="2021-06" db="EMBL/GenBank/DDBJ databases">
        <title>Description of novel taxa of the family Lachnospiraceae.</title>
        <authorList>
            <person name="Chaplin A.V."/>
            <person name="Sokolova S.R."/>
            <person name="Pikina A.P."/>
            <person name="Korzhanova M."/>
            <person name="Belova V."/>
            <person name="Korostin D."/>
            <person name="Efimov B.A."/>
        </authorList>
    </citation>
    <scope>NUCLEOTIDE SEQUENCE [LARGE SCALE GENOMIC DNA]</scope>
    <source>
        <strain evidence="2 3">ASD4241</strain>
    </source>
</reference>
<dbReference type="InterPro" id="IPR000771">
    <property type="entry name" value="FBA_II"/>
</dbReference>
<dbReference type="Proteomes" id="UP001314681">
    <property type="component" value="Unassembled WGS sequence"/>
</dbReference>
<dbReference type="PIRSF" id="PIRSF001359">
    <property type="entry name" value="F_bP_aldolase_II"/>
    <property type="match status" value="1"/>
</dbReference>
<dbReference type="Gene3D" id="3.20.20.70">
    <property type="entry name" value="Aldolase class I"/>
    <property type="match status" value="1"/>
</dbReference>
<evidence type="ECO:0000313" key="3">
    <source>
        <dbReference type="Proteomes" id="UP001314681"/>
    </source>
</evidence>
<proteinExistence type="predicted"/>